<dbReference type="Gene3D" id="3.90.550.10">
    <property type="entry name" value="Spore Coat Polysaccharide Biosynthesis Protein SpsA, Chain A"/>
    <property type="match status" value="1"/>
</dbReference>
<reference evidence="4" key="1">
    <citation type="submission" date="2022-10" db="EMBL/GenBank/DDBJ databases">
        <authorList>
            <person name="Chen Y."/>
            <person name="Dougan E. K."/>
            <person name="Chan C."/>
            <person name="Rhodes N."/>
            <person name="Thang M."/>
        </authorList>
    </citation>
    <scope>NUCLEOTIDE SEQUENCE</scope>
</reference>
<keyword evidence="6" id="KW-1185">Reference proteome</keyword>
<dbReference type="EMBL" id="CAMXCT030001302">
    <property type="protein sequence ID" value="CAL4776101.1"/>
    <property type="molecule type" value="Genomic_DNA"/>
</dbReference>
<accession>A0A9P1FTA8</accession>
<dbReference type="InterPro" id="IPR029044">
    <property type="entry name" value="Nucleotide-diphossugar_trans"/>
</dbReference>
<organism evidence="4">
    <name type="scientific">Cladocopium goreaui</name>
    <dbReference type="NCBI Taxonomy" id="2562237"/>
    <lineage>
        <taxon>Eukaryota</taxon>
        <taxon>Sar</taxon>
        <taxon>Alveolata</taxon>
        <taxon>Dinophyceae</taxon>
        <taxon>Suessiales</taxon>
        <taxon>Symbiodiniaceae</taxon>
        <taxon>Cladocopium</taxon>
    </lineage>
</organism>
<dbReference type="PANTHER" id="PTHR11675">
    <property type="entry name" value="N-ACETYLGALACTOSAMINYLTRANSFERASE"/>
    <property type="match status" value="1"/>
</dbReference>
<gene>
    <name evidence="4" type="ORF">C1SCF055_LOCUS15914</name>
</gene>
<dbReference type="InterPro" id="IPR001173">
    <property type="entry name" value="Glyco_trans_2-like"/>
</dbReference>
<protein>
    <submittedName>
        <fullName evidence="5">Polypeptide N-acetylgalactosaminyltransferase</fullName>
    </submittedName>
</protein>
<name>A0A9P1FTA8_9DINO</name>
<dbReference type="GO" id="GO:0005794">
    <property type="term" value="C:Golgi apparatus"/>
    <property type="evidence" value="ECO:0007669"/>
    <property type="project" value="TreeGrafter"/>
</dbReference>
<feature type="transmembrane region" description="Helical" evidence="2">
    <location>
        <begin position="31"/>
        <end position="48"/>
    </location>
</feature>
<evidence type="ECO:0000313" key="6">
    <source>
        <dbReference type="Proteomes" id="UP001152797"/>
    </source>
</evidence>
<evidence type="ECO:0000256" key="2">
    <source>
        <dbReference type="SAM" id="Phobius"/>
    </source>
</evidence>
<dbReference type="EMBL" id="CAMXCT020001302">
    <property type="protein sequence ID" value="CAL1142164.1"/>
    <property type="molecule type" value="Genomic_DNA"/>
</dbReference>
<dbReference type="GO" id="GO:0004653">
    <property type="term" value="F:polypeptide N-acetylgalactosaminyltransferase activity"/>
    <property type="evidence" value="ECO:0007669"/>
    <property type="project" value="TreeGrafter"/>
</dbReference>
<keyword evidence="2" id="KW-0472">Membrane</keyword>
<reference evidence="5 6" key="2">
    <citation type="submission" date="2024-05" db="EMBL/GenBank/DDBJ databases">
        <authorList>
            <person name="Chen Y."/>
            <person name="Shah S."/>
            <person name="Dougan E. K."/>
            <person name="Thang M."/>
            <person name="Chan C."/>
        </authorList>
    </citation>
    <scope>NUCLEOTIDE SEQUENCE [LARGE SCALE GENOMIC DNA]</scope>
</reference>
<keyword evidence="2" id="KW-0812">Transmembrane</keyword>
<keyword evidence="2" id="KW-1133">Transmembrane helix</keyword>
<feature type="transmembrane region" description="Helical" evidence="2">
    <location>
        <begin position="55"/>
        <end position="75"/>
    </location>
</feature>
<evidence type="ECO:0000256" key="1">
    <source>
        <dbReference type="ARBA" id="ARBA00023157"/>
    </source>
</evidence>
<evidence type="ECO:0000313" key="5">
    <source>
        <dbReference type="EMBL" id="CAL4776101.1"/>
    </source>
</evidence>
<dbReference type="SUPFAM" id="SSF53448">
    <property type="entry name" value="Nucleotide-diphospho-sugar transferases"/>
    <property type="match status" value="1"/>
</dbReference>
<sequence>MLRQLLIFLIPVAVLLWQLAGAPWHLPHLALWPLSLAALLIEAVWLGKRRSWLRFLPLLLLLWIAQATILLLTLLPEVMHPLHVAPRRREEAEAVLEEEHHVPSTVASDAFGGELADAGLAETISVVLPCAEERQNAIWTVERFCRRTPAEVLKEIIVVDDGSDPPLEELFQKDEKRLDQDPACRLRFLRHEQTTGLMAAKLTGGREARGDVVAFIDCHCAPQMHWHKEILEQVRINPRRMVVSAITDLDMDTFDEKKDSQVNAKCYLTFDADFKWFDDDSDFIPTISGGLVAMGRAWFNLTGGFDEGMHGWGGENLDQSLRAWLCGGDIVRAKSSRIAHMWRTGDRRTATHYRIKARSTNNRGRVVAAWFGPFKEVARSAGGVDEADVQNYANFKQRLNCRPFSYFIYRFRKLYLEGGVIAKESFLLQEVSTGKCLHTSASFSDCAKTRRLQLGNVDRLTGKCCSGLRLHGTNNCFDFFDSKGGIHMYSCDVMGRNMNQQYQLQQDGRLQKGEQDCIVAQENRVSLKPCADLQPNEGIFRKIEPQETKEYQVYRRELAKDQWDSKFPALPDN</sequence>
<feature type="domain" description="Glycosyltransferase 2-like" evidence="3">
    <location>
        <begin position="125"/>
        <end position="289"/>
    </location>
</feature>
<dbReference type="OrthoDB" id="416652at2759"/>
<dbReference type="Pfam" id="PF00535">
    <property type="entry name" value="Glycos_transf_2"/>
    <property type="match status" value="1"/>
</dbReference>
<dbReference type="PROSITE" id="PS50231">
    <property type="entry name" value="RICIN_B_LECTIN"/>
    <property type="match status" value="1"/>
</dbReference>
<comment type="caution">
    <text evidence="4">The sequence shown here is derived from an EMBL/GenBank/DDBJ whole genome shotgun (WGS) entry which is preliminary data.</text>
</comment>
<keyword evidence="1" id="KW-1015">Disulfide bond</keyword>
<dbReference type="Proteomes" id="UP001152797">
    <property type="component" value="Unassembled WGS sequence"/>
</dbReference>
<evidence type="ECO:0000313" key="4">
    <source>
        <dbReference type="EMBL" id="CAI3988789.1"/>
    </source>
</evidence>
<proteinExistence type="predicted"/>
<evidence type="ECO:0000259" key="3">
    <source>
        <dbReference type="Pfam" id="PF00535"/>
    </source>
</evidence>
<dbReference type="GO" id="GO:0006493">
    <property type="term" value="P:protein O-linked glycosylation"/>
    <property type="evidence" value="ECO:0007669"/>
    <property type="project" value="TreeGrafter"/>
</dbReference>
<dbReference type="AlphaFoldDB" id="A0A9P1FTA8"/>
<dbReference type="PANTHER" id="PTHR11675:SF126">
    <property type="entry name" value="RICIN B LECTIN DOMAIN-CONTAINING PROTEIN"/>
    <property type="match status" value="1"/>
</dbReference>
<dbReference type="EMBL" id="CAMXCT010001302">
    <property type="protein sequence ID" value="CAI3988789.1"/>
    <property type="molecule type" value="Genomic_DNA"/>
</dbReference>